<proteinExistence type="predicted"/>
<evidence type="ECO:0000256" key="5">
    <source>
        <dbReference type="PROSITE-ProRule" id="PRU00089"/>
    </source>
</evidence>
<dbReference type="GO" id="GO:0000978">
    <property type="term" value="F:RNA polymerase II cis-regulatory region sequence-specific DNA binding"/>
    <property type="evidence" value="ECO:0000318"/>
    <property type="project" value="GO_Central"/>
</dbReference>
<dbReference type="Pfam" id="PF00250">
    <property type="entry name" value="Forkhead"/>
    <property type="match status" value="1"/>
</dbReference>
<dbReference type="InterPro" id="IPR036390">
    <property type="entry name" value="WH_DNA-bd_sf"/>
</dbReference>
<accession>A0A803TIR5</accession>
<feature type="domain" description="Fork-head" evidence="6">
    <location>
        <begin position="83"/>
        <end position="175"/>
    </location>
</feature>
<dbReference type="PANTHER" id="PTHR11829:SF142">
    <property type="entry name" value="FORK-HEAD DOMAIN-CONTAINING PROTEIN"/>
    <property type="match status" value="1"/>
</dbReference>
<dbReference type="GO" id="GO:0006357">
    <property type="term" value="P:regulation of transcription by RNA polymerase II"/>
    <property type="evidence" value="ECO:0000318"/>
    <property type="project" value="GO_Central"/>
</dbReference>
<dbReference type="SUPFAM" id="SSF46785">
    <property type="entry name" value="Winged helix' DNA-binding domain"/>
    <property type="match status" value="1"/>
</dbReference>
<evidence type="ECO:0000256" key="1">
    <source>
        <dbReference type="ARBA" id="ARBA00004123"/>
    </source>
</evidence>
<name>A0A803TIR5_ANOCA</name>
<keyword evidence="2 5" id="KW-0238">DNA-binding</keyword>
<dbReference type="GeneTree" id="ENSGT00940000166634"/>
<dbReference type="InterPro" id="IPR030456">
    <property type="entry name" value="TF_fork_head_CS_2"/>
</dbReference>
<evidence type="ECO:0000259" key="6">
    <source>
        <dbReference type="PROSITE" id="PS50039"/>
    </source>
</evidence>
<dbReference type="PROSITE" id="PS50039">
    <property type="entry name" value="FORK_HEAD_3"/>
    <property type="match status" value="1"/>
</dbReference>
<reference evidence="7 8" key="1">
    <citation type="submission" date="2009-12" db="EMBL/GenBank/DDBJ databases">
        <title>The Genome Sequence of Anolis carolinensis (Green Anole Lizard).</title>
        <authorList>
            <consortium name="The Genome Sequencing Platform"/>
            <person name="Di Palma F."/>
            <person name="Alfoldi J."/>
            <person name="Heiman D."/>
            <person name="Young S."/>
            <person name="Grabherr M."/>
            <person name="Johnson J."/>
            <person name="Lander E.S."/>
            <person name="Lindblad-Toh K."/>
        </authorList>
    </citation>
    <scope>NUCLEOTIDE SEQUENCE [LARGE SCALE GENOMIC DNA]</scope>
    <source>
        <strain evidence="7 8">JBL SC #1</strain>
    </source>
</reference>
<evidence type="ECO:0000313" key="7">
    <source>
        <dbReference type="Ensembl" id="ENSACAP00000035105.1"/>
    </source>
</evidence>
<dbReference type="PRINTS" id="PR00053">
    <property type="entry name" value="FORKHEAD"/>
</dbReference>
<dbReference type="PROSITE" id="PS00658">
    <property type="entry name" value="FORK_HEAD_2"/>
    <property type="match status" value="1"/>
</dbReference>
<dbReference type="AlphaFoldDB" id="A0A803TIR5"/>
<evidence type="ECO:0000256" key="4">
    <source>
        <dbReference type="ARBA" id="ARBA00034868"/>
    </source>
</evidence>
<evidence type="ECO:0000256" key="3">
    <source>
        <dbReference type="ARBA" id="ARBA00023242"/>
    </source>
</evidence>
<dbReference type="InterPro" id="IPR036388">
    <property type="entry name" value="WH-like_DNA-bd_sf"/>
</dbReference>
<dbReference type="InterPro" id="IPR050211">
    <property type="entry name" value="FOX_domain-containing"/>
</dbReference>
<dbReference type="CDD" id="cd20035">
    <property type="entry name" value="FH_FOXQ2-like"/>
    <property type="match status" value="1"/>
</dbReference>
<dbReference type="GO" id="GO:0000981">
    <property type="term" value="F:DNA-binding transcription factor activity, RNA polymerase II-specific"/>
    <property type="evidence" value="ECO:0000318"/>
    <property type="project" value="GO_Central"/>
</dbReference>
<keyword evidence="8" id="KW-1185">Reference proteome</keyword>
<evidence type="ECO:0000313" key="8">
    <source>
        <dbReference type="Proteomes" id="UP000001646"/>
    </source>
</evidence>
<dbReference type="Proteomes" id="UP000001646">
    <property type="component" value="Chromosome 5"/>
</dbReference>
<dbReference type="GO" id="GO:0009653">
    <property type="term" value="P:anatomical structure morphogenesis"/>
    <property type="evidence" value="ECO:0000318"/>
    <property type="project" value="GO_Central"/>
</dbReference>
<reference evidence="7" key="2">
    <citation type="submission" date="2025-08" db="UniProtKB">
        <authorList>
            <consortium name="Ensembl"/>
        </authorList>
    </citation>
    <scope>IDENTIFICATION</scope>
</reference>
<dbReference type="Gene3D" id="1.10.10.10">
    <property type="entry name" value="Winged helix-like DNA-binding domain superfamily/Winged helix DNA-binding domain"/>
    <property type="match status" value="1"/>
</dbReference>
<dbReference type="GO" id="GO:0030154">
    <property type="term" value="P:cell differentiation"/>
    <property type="evidence" value="ECO:0000318"/>
    <property type="project" value="GO_Central"/>
</dbReference>
<dbReference type="Ensembl" id="ENSACAT00000039869.1">
    <property type="protein sequence ID" value="ENSACAP00000035105.1"/>
    <property type="gene ID" value="ENSACAG00000041894.1"/>
</dbReference>
<feature type="DNA-binding region" description="Fork-head" evidence="5">
    <location>
        <begin position="83"/>
        <end position="175"/>
    </location>
</feature>
<organism evidence="7 8">
    <name type="scientific">Anolis carolinensis</name>
    <name type="common">Green anole</name>
    <name type="synonym">American chameleon</name>
    <dbReference type="NCBI Taxonomy" id="28377"/>
    <lineage>
        <taxon>Eukaryota</taxon>
        <taxon>Metazoa</taxon>
        <taxon>Chordata</taxon>
        <taxon>Craniata</taxon>
        <taxon>Vertebrata</taxon>
        <taxon>Euteleostomi</taxon>
        <taxon>Lepidosauria</taxon>
        <taxon>Squamata</taxon>
        <taxon>Bifurcata</taxon>
        <taxon>Unidentata</taxon>
        <taxon>Episquamata</taxon>
        <taxon>Toxicofera</taxon>
        <taxon>Iguania</taxon>
        <taxon>Dactyloidae</taxon>
        <taxon>Anolis</taxon>
    </lineage>
</organism>
<dbReference type="GO" id="GO:0005634">
    <property type="term" value="C:nucleus"/>
    <property type="evidence" value="ECO:0007669"/>
    <property type="project" value="UniProtKB-SubCell"/>
</dbReference>
<dbReference type="InterPro" id="IPR018122">
    <property type="entry name" value="TF_fork_head_CS_1"/>
</dbReference>
<dbReference type="InterPro" id="IPR001766">
    <property type="entry name" value="Fork_head_dom"/>
</dbReference>
<dbReference type="SMART" id="SM00339">
    <property type="entry name" value="FH"/>
    <property type="match status" value="1"/>
</dbReference>
<evidence type="ECO:0000256" key="2">
    <source>
        <dbReference type="ARBA" id="ARBA00023125"/>
    </source>
</evidence>
<dbReference type="FunFam" id="1.10.10.10:FF:000135">
    <property type="entry name" value="forkhead box protein G1"/>
    <property type="match status" value="1"/>
</dbReference>
<reference evidence="7" key="3">
    <citation type="submission" date="2025-09" db="UniProtKB">
        <authorList>
            <consortium name="Ensembl"/>
        </authorList>
    </citation>
    <scope>IDENTIFICATION</scope>
</reference>
<dbReference type="InParanoid" id="A0A803TIR5"/>
<sequence>MISVCSAYQWKLCSFHNGYHTTKRFFFCLNQLSVGNGEGFFPRLHRNNCLGPSSAYLHTYHVSVPDIDRSPSQIMCEQNTSEKPPLSYVALIAKAILASPSKKLGLAAIYRYIEENFPYYRKQSQSWRNSIRHNLSLNDCFVKVGRCEDGKGNYWSIHPTNINDFVLGDFRQHRRSHKREHQKEYEPYLSMTCLCGFC</sequence>
<dbReference type="PROSITE" id="PS00657">
    <property type="entry name" value="FORK_HEAD_1"/>
    <property type="match status" value="1"/>
</dbReference>
<dbReference type="InterPro" id="IPR047519">
    <property type="entry name" value="FH_FOXQ2-like"/>
</dbReference>
<protein>
    <recommendedName>
        <fullName evidence="4">Forkhead box protein G1</fullName>
    </recommendedName>
</protein>
<comment type="subcellular location">
    <subcellularLocation>
        <location evidence="1 5">Nucleus</location>
    </subcellularLocation>
</comment>
<dbReference type="PANTHER" id="PTHR11829">
    <property type="entry name" value="FORKHEAD BOX PROTEIN"/>
    <property type="match status" value="1"/>
</dbReference>
<keyword evidence="3 5" id="KW-0539">Nucleus</keyword>